<comment type="catalytic activity">
    <reaction evidence="10">
        <text>1D-myo-inositol hexakisphosphate + ATP = 1-diphospho-1D-myo-inositol 2,3,4,5,6-pentakisphosphate + ADP</text>
        <dbReference type="Rhea" id="RHEA:37459"/>
        <dbReference type="ChEBI" id="CHEBI:30616"/>
        <dbReference type="ChEBI" id="CHEBI:58130"/>
        <dbReference type="ChEBI" id="CHEBI:74946"/>
        <dbReference type="ChEBI" id="CHEBI:456216"/>
        <dbReference type="EC" id="2.7.4.24"/>
    </reaction>
    <physiologicalReaction direction="left-to-right" evidence="10">
        <dbReference type="Rhea" id="RHEA:37460"/>
    </physiologicalReaction>
</comment>
<dbReference type="InterPro" id="IPR029033">
    <property type="entry name" value="His_PPase_superfam"/>
</dbReference>
<evidence type="ECO:0000259" key="15">
    <source>
        <dbReference type="Pfam" id="PF18086"/>
    </source>
</evidence>
<evidence type="ECO:0000256" key="12">
    <source>
        <dbReference type="ARBA" id="ARBA00071668"/>
    </source>
</evidence>
<dbReference type="GO" id="GO:0005829">
    <property type="term" value="C:cytosol"/>
    <property type="evidence" value="ECO:0007669"/>
    <property type="project" value="UniProtKB-SubCell"/>
</dbReference>
<dbReference type="Pfam" id="PF18086">
    <property type="entry name" value="PPIP5K2_N"/>
    <property type="match status" value="1"/>
</dbReference>
<dbReference type="InterPro" id="IPR040557">
    <property type="entry name" value="VIP1_N"/>
</dbReference>
<feature type="region of interest" description="Disordered" evidence="14">
    <location>
        <begin position="2299"/>
        <end position="2332"/>
    </location>
</feature>
<feature type="compositionally biased region" description="Polar residues" evidence="14">
    <location>
        <begin position="1496"/>
        <end position="1522"/>
    </location>
</feature>
<accession>A0A979FM50</accession>
<feature type="compositionally biased region" description="Polar residues" evidence="14">
    <location>
        <begin position="1860"/>
        <end position="1885"/>
    </location>
</feature>
<comment type="function">
    <text evidence="11">Bifunctional inositol kinase that acts in concert with the IP6K kinases to synthesize the diphosphate group-containing inositol pyrophosphates diphosphoinositol pentakisphosphate, PP-InsP5, and bis-diphosphoinositol tetrakisphosphate, (PP)2-InsP4. PP-InsP5 and (PP)2-InsP4, also respectively called InsP7 and InsP8, may regulate a variety of cellular processes, including apoptosis, vesicle trafficking, cytoskeletal dynamics, and exocytosis. Phosphorylates inositol hexakisphosphate (InsP6) at position 1 to produce PP-InsP5 which is in turn phosphorylated by IP6Ks to produce (PP)2-InsP4. Alternatively, phosphorylates PP-InsP5 at position 1, produced by IP6Ks from InsP6, to produce (PP)2-InsP4.</text>
</comment>
<dbReference type="FunFam" id="3.40.50.11950:FF:000003">
    <property type="entry name" value="Inositol hexakisphosphate and diphosphoinositol-pentakisphosphate kinase"/>
    <property type="match status" value="1"/>
</dbReference>
<feature type="compositionally biased region" description="Low complexity" evidence="14">
    <location>
        <begin position="2036"/>
        <end position="2050"/>
    </location>
</feature>
<feature type="region of interest" description="Disordered" evidence="14">
    <location>
        <begin position="1100"/>
        <end position="1120"/>
    </location>
</feature>
<evidence type="ECO:0000256" key="2">
    <source>
        <dbReference type="ARBA" id="ARBA00005609"/>
    </source>
</evidence>
<comment type="catalytic activity">
    <reaction evidence="9">
        <text>5-diphospho-1D-myo-inositol 1,2,3,4,6-pentakisphosphate + ATP + H(+) = 1,5-bis(diphospho)-1D-myo-inositol 2,3,4,6-tetrakisphosphate + ADP</text>
        <dbReference type="Rhea" id="RHEA:10276"/>
        <dbReference type="ChEBI" id="CHEBI:15378"/>
        <dbReference type="ChEBI" id="CHEBI:30616"/>
        <dbReference type="ChEBI" id="CHEBI:58628"/>
        <dbReference type="ChEBI" id="CHEBI:77983"/>
        <dbReference type="ChEBI" id="CHEBI:456216"/>
        <dbReference type="EC" id="2.7.4.24"/>
    </reaction>
    <physiologicalReaction direction="left-to-right" evidence="9">
        <dbReference type="Rhea" id="RHEA:10277"/>
    </physiologicalReaction>
</comment>
<dbReference type="GO" id="GO:0016791">
    <property type="term" value="F:phosphatase activity"/>
    <property type="evidence" value="ECO:0007669"/>
    <property type="project" value="UniProtKB-ARBA"/>
</dbReference>
<comment type="subcellular location">
    <subcellularLocation>
        <location evidence="1">Cytoplasm</location>
        <location evidence="1">Cytosol</location>
    </subcellularLocation>
</comment>
<feature type="compositionally biased region" description="Low complexity" evidence="14">
    <location>
        <begin position="1753"/>
        <end position="1777"/>
    </location>
</feature>
<evidence type="ECO:0000256" key="4">
    <source>
        <dbReference type="ARBA" id="ARBA00022490"/>
    </source>
</evidence>
<evidence type="ECO:0000313" key="17">
    <source>
        <dbReference type="RefSeq" id="XP_047738123.1"/>
    </source>
</evidence>
<evidence type="ECO:0000256" key="9">
    <source>
        <dbReference type="ARBA" id="ARBA00033696"/>
    </source>
</evidence>
<sequence>MSSVDSMPRHSSSVMNTTAVKRVQLFAENSVDTSFFTMKSSGIPSPFHQRDSICGDPFSAEDSTILSGSFPEQSSSSAPSAKMSETRSSPPNNSINTSNVHGSPGLGSASSVVLSLHCNFCTDCLQATTVCSVALGYTENLPNEATKWSTRPPAHSHSTPTLPIQGCPTTKTPQHLHTFPASHISNEGRGSTPSLLSVPIQSPSPPLSHISFLRSSLVFRHRSSLPCLPSFLLPHHSTLLAPPASVGAHPSPLHSHFPSCFNFSHCFSIQRSVSSTLFISPNPITPDPATPNPEDARTRLRQVPMNSNMSATTADNGITDDECEVDSNKKVIVGICAMAKKSNSKPMREILTRMEEFEYIVTTIFPEEVILKSPIEEWPLCDCLISFHSVGFPLEKAQAYAALRKPYVINNLDMQHDVQQNRIAVYKILQREGIDMPRFAILDRTDPTKCNLIEGEDHVEVNGVVFNKPFVEKPVSAEDHNIYIYYPTSAGGGSQRLFRKIGSRSSVYFSESHVRKAGSYIYEDFMPTDGTDVKVYTVGPDYAHAEARKSPALDGKVERDRDGKEVRYPVILSHQEKIIARKVCTAFKQTVCGFDLLRANGKSYVCDVNGFSFVKNSSKYYHDCARILGNMILRELAPAFHIPWAMPFQLDDPPIVPTTLGKMMELRCLVAVIRHGDRTPKQKMKMEVRHPKFFELFAKYDGFKDGHVKLKKPKQLQEILDIARSLLVEIEQHKADTEIEEKKGKLEQLKGVLEMYKHFSGINRKVQLKYQPNGWKRRSSSEDGEVGGAPSLVLILKWGGELTPAGRIQAEELGRIFRCMYPGGQERSNWHHDSSSKREYSNTTQGLGLLRLHSTFRHDLKIYASDEGRVQMTAAAFAKGLLALEGELTPILVQMVKSANTNGLLDNDCDSSKHQNIVKTKLHEMLQVDREFTAEDLEKLNPTHSSSIDTALQFIKNPVAMCDKIYALINDLNELLKTKAAEQNKQERKSSHHGDSWELMQRRWSKLEKDFKTKKGQYEISKIPDIYDCVKYDLQHNHHQVLFERAEELYKCSKYMADVVIPQEYGMTKQEKLSIGEGICTPLLKKIRADLQRNIEPDAEDAHGESVNRLHPSYSHGVSSPGRHVRTRLYFTSESHIHSLLTVLRFGGLIDATKDEQWSRAMEYVGSVSELNYLSQIVIMLYEDPTKDPSSENRFHVELHFSPGVNCCVHKNLPPGPGFRPKSKNEPEAGGCSVHIRAPCRVPLSPKLEEEMRRQRHTSRIEEEDMQTSLDSTSLNFAEDGSDDSKEAKDASDKKKNKKYTFHFEACDPKAPSPNGSVRSSCGSERNQSSKNTTSDGNLDKRKSSSESGECENGWNGTKKDTTDSGASSARCYFDLGDDISKSSGDILHDPSSGASSVVSLLSTPAAESEDYRDSDLISLNNLKDLCTSATGNDRRNDPVTDRSGSNNLTSLGNLADLCPSARSSEDVKADDVHPGPTTCTATCSAISCVTPTHAGDSSVSTKLPSNTRAISTDLTGPESTTVAKTSTSDAAVTAHVPSTSQSVVGSTDHVTSTTSNSELGDAVSSTVDAVPSVGVITPSTGSLSNVVQTVVSCGTASVTSHGVAQVIPTATAILKISETIGAVSAVTGTLSEIPENACDTQSALTSPSLACKKTPGIVSSSPKTMPQPEIGSSHHSCPHSSGAEASVNGNTSTAEDVPNMATNDVANENIFSLNGEETNKLSGKVTEEIVDSRCASESKAIASESTSRTPFPTSQPKVSSSQSKDSSSDTTVQDSQNNLPASKLKVPSSQSNVSGSESKVPSAQAMGRASETQVHSSGVALKDSMQSDGKQQDSSKTRTRSGSENKSSACKKTEPMPITSRSLSHSGTFYSRSNSEAAHQTPRTVEQKPALEVLQSDSHARPRSLEADNALPPEHQTNLERVASSSLDSVTDEDGLRRHRHSIPGQLNHYLSFVAGLHQRSLTSGLPPPPPVFSTAVISGSTSAPDLRETFHTIRYVSSIEGQGGVPSIRPLETLHNALSFRQLDEFLRRITRFPRSTLSSSPPKTSPRQQFPHHHHPRLYLGKIASKPADGTPSVPSPSSASSMSWWSGPPSFISSGPPSPYTTALLDSPTHSHPSQQQFFASGSVQQQLDRWLPPSCGPASNVTSRSLAAATIPEGTVVGSYVASETRTKRSLSQPGTIYEHVPGYDDDKHVISNAKRHSCSQTTSSSRAPMLLRKSSTDELPNLKENLESLPVQERYQKEAYLREWMVMQASNSMTGHECMEEVAVNAPECFPIVESPNDSTRLEETARGSLVLSNPQATSPCSPSEGEINEEEEGSESCGSQSHTEIASLIEYPVDSATPDVSLSDAQDGCDAIDPLSSFAGFSPGSVPASSAQ</sequence>
<evidence type="ECO:0000256" key="11">
    <source>
        <dbReference type="ARBA" id="ARBA00055071"/>
    </source>
</evidence>
<dbReference type="Gene3D" id="3.30.470.20">
    <property type="entry name" value="ATP-grasp fold, B domain"/>
    <property type="match status" value="1"/>
</dbReference>
<dbReference type="GO" id="GO:0005524">
    <property type="term" value="F:ATP binding"/>
    <property type="evidence" value="ECO:0007669"/>
    <property type="project" value="UniProtKB-KW"/>
</dbReference>
<evidence type="ECO:0000256" key="10">
    <source>
        <dbReference type="ARBA" id="ARBA00034629"/>
    </source>
</evidence>
<feature type="region of interest" description="Disordered" evidence="14">
    <location>
        <begin position="2036"/>
        <end position="2056"/>
    </location>
</feature>
<keyword evidence="8" id="KW-0067">ATP-binding</keyword>
<feature type="region of interest" description="Disordered" evidence="14">
    <location>
        <begin position="1739"/>
        <end position="1917"/>
    </location>
</feature>
<dbReference type="GO" id="GO:0032958">
    <property type="term" value="P:inositol phosphate biosynthetic process"/>
    <property type="evidence" value="ECO:0007669"/>
    <property type="project" value="TreeGrafter"/>
</dbReference>
<feature type="region of interest" description="Disordered" evidence="14">
    <location>
        <begin position="2101"/>
        <end position="2128"/>
    </location>
</feature>
<dbReference type="InterPro" id="IPR037446">
    <property type="entry name" value="His_Pase_VIP1"/>
</dbReference>
<keyword evidence="7 17" id="KW-0418">Kinase</keyword>
<feature type="compositionally biased region" description="Polar residues" evidence="14">
    <location>
        <begin position="1443"/>
        <end position="1453"/>
    </location>
</feature>
<evidence type="ECO:0000256" key="7">
    <source>
        <dbReference type="ARBA" id="ARBA00022777"/>
    </source>
</evidence>
<dbReference type="GO" id="GO:0033857">
    <property type="term" value="F:5-diphosphoinositol pentakisphosphate 1-kinase activity"/>
    <property type="evidence" value="ECO:0007669"/>
    <property type="project" value="TreeGrafter"/>
</dbReference>
<dbReference type="EC" id="2.7.4.24" evidence="3"/>
<feature type="compositionally biased region" description="Basic and acidic residues" evidence="14">
    <location>
        <begin position="1283"/>
        <end position="1294"/>
    </location>
</feature>
<dbReference type="FunFam" id="3.30.470.20:FF:000003">
    <property type="entry name" value="Inositol hexakisphosphate and diphosphoinositol-pentakisphosphate kinase"/>
    <property type="match status" value="1"/>
</dbReference>
<evidence type="ECO:0000256" key="6">
    <source>
        <dbReference type="ARBA" id="ARBA00022741"/>
    </source>
</evidence>
<evidence type="ECO:0000256" key="8">
    <source>
        <dbReference type="ARBA" id="ARBA00022840"/>
    </source>
</evidence>
<reference evidence="17" key="1">
    <citation type="submission" date="2025-08" db="UniProtKB">
        <authorList>
            <consortium name="RefSeq"/>
        </authorList>
    </citation>
    <scope>IDENTIFICATION</scope>
    <source>
        <tissue evidence="17">Whole organism</tissue>
    </source>
</reference>
<dbReference type="GO" id="GO:0000828">
    <property type="term" value="F:inositol hexakisphosphate kinase activity"/>
    <property type="evidence" value="ECO:0007669"/>
    <property type="project" value="TreeGrafter"/>
</dbReference>
<dbReference type="GeneID" id="108677418"/>
<name>A0A979FM50_HYAAZ</name>
<feature type="compositionally biased region" description="Polar residues" evidence="14">
    <location>
        <begin position="1314"/>
        <end position="1337"/>
    </location>
</feature>
<feature type="compositionally biased region" description="Polar residues" evidence="14">
    <location>
        <begin position="1267"/>
        <end position="1276"/>
    </location>
</feature>
<feature type="compositionally biased region" description="Polar residues" evidence="14">
    <location>
        <begin position="1788"/>
        <end position="1802"/>
    </location>
</feature>
<feature type="region of interest" description="Disordered" evidence="14">
    <location>
        <begin position="65"/>
        <end position="102"/>
    </location>
</feature>
<dbReference type="SUPFAM" id="SSF53254">
    <property type="entry name" value="Phosphoglycerate mutase-like"/>
    <property type="match status" value="1"/>
</dbReference>
<dbReference type="CDD" id="cd07061">
    <property type="entry name" value="HP_HAP_like"/>
    <property type="match status" value="1"/>
</dbReference>
<feature type="region of interest" description="Disordered" evidence="14">
    <location>
        <begin position="1539"/>
        <end position="1560"/>
    </location>
</feature>
<dbReference type="SUPFAM" id="SSF56059">
    <property type="entry name" value="Glutathione synthetase ATP-binding domain-like"/>
    <property type="match status" value="1"/>
</dbReference>
<keyword evidence="16" id="KW-1185">Reference proteome</keyword>
<evidence type="ECO:0000256" key="1">
    <source>
        <dbReference type="ARBA" id="ARBA00004514"/>
    </source>
</evidence>
<feature type="region of interest" description="Disordered" evidence="14">
    <location>
        <begin position="1495"/>
        <end position="1522"/>
    </location>
</feature>
<feature type="region of interest" description="Disordered" evidence="14">
    <location>
        <begin position="1428"/>
        <end position="1453"/>
    </location>
</feature>
<evidence type="ECO:0000256" key="3">
    <source>
        <dbReference type="ARBA" id="ARBA00012893"/>
    </source>
</evidence>
<feature type="region of interest" description="Disordered" evidence="14">
    <location>
        <begin position="1655"/>
        <end position="1699"/>
    </location>
</feature>
<keyword evidence="6" id="KW-0547">Nucleotide-binding</keyword>
<comment type="similarity">
    <text evidence="2">Belongs to the histidine acid phosphatase family. VIP1 subfamily.</text>
</comment>
<keyword evidence="5" id="KW-0808">Transferase</keyword>
<dbReference type="KEGG" id="hazt:108677418"/>
<dbReference type="PANTHER" id="PTHR12750">
    <property type="entry name" value="DIPHOSPHOINOSITOL PENTAKISPHOSPHATE KINASE"/>
    <property type="match status" value="1"/>
</dbReference>
<dbReference type="InterPro" id="IPR000560">
    <property type="entry name" value="His_Pase_clade-2"/>
</dbReference>
<evidence type="ECO:0000256" key="13">
    <source>
        <dbReference type="ARBA" id="ARBA00075553"/>
    </source>
</evidence>
<organism evidence="16 17">
    <name type="scientific">Hyalella azteca</name>
    <name type="common">Amphipod</name>
    <dbReference type="NCBI Taxonomy" id="294128"/>
    <lineage>
        <taxon>Eukaryota</taxon>
        <taxon>Metazoa</taxon>
        <taxon>Ecdysozoa</taxon>
        <taxon>Arthropoda</taxon>
        <taxon>Crustacea</taxon>
        <taxon>Multicrustacea</taxon>
        <taxon>Malacostraca</taxon>
        <taxon>Eumalacostraca</taxon>
        <taxon>Peracarida</taxon>
        <taxon>Amphipoda</taxon>
        <taxon>Senticaudata</taxon>
        <taxon>Talitrida</taxon>
        <taxon>Talitroidea</taxon>
        <taxon>Hyalellidae</taxon>
        <taxon>Hyalella</taxon>
    </lineage>
</organism>
<evidence type="ECO:0000256" key="5">
    <source>
        <dbReference type="ARBA" id="ARBA00022679"/>
    </source>
</evidence>
<proteinExistence type="inferred from homology"/>
<feature type="compositionally biased region" description="Low complexity" evidence="14">
    <location>
        <begin position="67"/>
        <end position="102"/>
    </location>
</feature>
<dbReference type="GO" id="GO:0006020">
    <property type="term" value="P:inositol metabolic process"/>
    <property type="evidence" value="ECO:0007669"/>
    <property type="project" value="TreeGrafter"/>
</dbReference>
<keyword evidence="4" id="KW-0963">Cytoplasm</keyword>
<dbReference type="PANTHER" id="PTHR12750:SF9">
    <property type="entry name" value="INOSITOL HEXAKISPHOSPHATE AND DIPHOSPHOINOSITOL-PENTAKISPHOSPHATE KINASE"/>
    <property type="match status" value="1"/>
</dbReference>
<dbReference type="Gene3D" id="3.40.50.1240">
    <property type="entry name" value="Phosphoglycerate mutase-like"/>
    <property type="match status" value="1"/>
</dbReference>
<feature type="compositionally biased region" description="Polar residues" evidence="14">
    <location>
        <begin position="1838"/>
        <end position="1851"/>
    </location>
</feature>
<feature type="compositionally biased region" description="Polar residues" evidence="14">
    <location>
        <begin position="1688"/>
        <end position="1699"/>
    </location>
</feature>
<protein>
    <recommendedName>
        <fullName evidence="12">Inositol hexakisphosphate and diphosphoinositol-pentakisphosphate kinase</fullName>
        <ecNumber evidence="3">2.7.4.24</ecNumber>
    </recommendedName>
    <alternativeName>
        <fullName evidence="13">InsP6 and PP-IP5 kinase</fullName>
    </alternativeName>
</protein>
<feature type="compositionally biased region" description="Polar residues" evidence="14">
    <location>
        <begin position="2112"/>
        <end position="2128"/>
    </location>
</feature>
<dbReference type="Gene3D" id="3.40.50.11950">
    <property type="match status" value="1"/>
</dbReference>
<dbReference type="Pfam" id="PF00328">
    <property type="entry name" value="His_Phos_2"/>
    <property type="match status" value="1"/>
</dbReference>
<dbReference type="Proteomes" id="UP000694843">
    <property type="component" value="Unplaced"/>
</dbReference>
<dbReference type="RefSeq" id="XP_047738123.1">
    <property type="nucleotide sequence ID" value="XM_047882167.1"/>
</dbReference>
<gene>
    <name evidence="17" type="primary">LOC108677418</name>
</gene>
<evidence type="ECO:0000313" key="16">
    <source>
        <dbReference type="Proteomes" id="UP000694843"/>
    </source>
</evidence>
<feature type="domain" description="VIP1 N-terminal" evidence="15">
    <location>
        <begin position="331"/>
        <end position="419"/>
    </location>
</feature>
<dbReference type="OrthoDB" id="18042at2759"/>
<dbReference type="FunFam" id="3.40.50.11950:FF:000002">
    <property type="entry name" value="Inositol hexakisphosphate and diphosphoinositol-pentakisphosphate kinase"/>
    <property type="match status" value="1"/>
</dbReference>
<evidence type="ECO:0000256" key="14">
    <source>
        <dbReference type="SAM" id="MobiDB-lite"/>
    </source>
</evidence>
<feature type="region of interest" description="Disordered" evidence="14">
    <location>
        <begin position="1244"/>
        <end position="1367"/>
    </location>
</feature>